<evidence type="ECO:0000313" key="3">
    <source>
        <dbReference type="EMBL" id="QEX18660.1"/>
    </source>
</evidence>
<feature type="domain" description="AB hydrolase-1" evidence="2">
    <location>
        <begin position="26"/>
        <end position="279"/>
    </location>
</feature>
<dbReference type="EMBL" id="CP042906">
    <property type="protein sequence ID" value="QEX18660.1"/>
    <property type="molecule type" value="Genomic_DNA"/>
</dbReference>
<dbReference type="Pfam" id="PF00561">
    <property type="entry name" value="Abhydrolase_1"/>
    <property type="match status" value="1"/>
</dbReference>
<dbReference type="Proteomes" id="UP000326202">
    <property type="component" value="Chromosome"/>
</dbReference>
<dbReference type="KEGG" id="htq:FRZ44_39680"/>
<dbReference type="InterPro" id="IPR000639">
    <property type="entry name" value="Epox_hydrolase-like"/>
</dbReference>
<dbReference type="PRINTS" id="PR00412">
    <property type="entry name" value="EPOXHYDRLASE"/>
</dbReference>
<dbReference type="PANTHER" id="PTHR43329">
    <property type="entry name" value="EPOXIDE HYDROLASE"/>
    <property type="match status" value="1"/>
</dbReference>
<evidence type="ECO:0000256" key="1">
    <source>
        <dbReference type="ARBA" id="ARBA00022801"/>
    </source>
</evidence>
<keyword evidence="1" id="KW-0378">Hydrolase</keyword>
<proteinExistence type="predicted"/>
<protein>
    <submittedName>
        <fullName evidence="3">Haloacetate dehalogenase</fullName>
    </submittedName>
</protein>
<dbReference type="OrthoDB" id="9812774at2"/>
<dbReference type="InterPro" id="IPR000073">
    <property type="entry name" value="AB_hydrolase_1"/>
</dbReference>
<evidence type="ECO:0000313" key="4">
    <source>
        <dbReference type="Proteomes" id="UP000326202"/>
    </source>
</evidence>
<dbReference type="PRINTS" id="PR00111">
    <property type="entry name" value="ABHYDROLASE"/>
</dbReference>
<reference evidence="3 4" key="1">
    <citation type="submission" date="2019-08" db="EMBL/GenBank/DDBJ databases">
        <title>Hyperibacter terrae gen. nov., sp. nov. and Hyperibacter viscosus sp. nov., two new members in the family Rhodospirillaceae isolated from the rhizosphere of Hypericum perforatum.</title>
        <authorList>
            <person name="Noviana Z."/>
        </authorList>
    </citation>
    <scope>NUCLEOTIDE SEQUENCE [LARGE SCALE GENOMIC DNA]</scope>
    <source>
        <strain evidence="3 4">R5913</strain>
    </source>
</reference>
<keyword evidence="4" id="KW-1185">Reference proteome</keyword>
<accession>A0A5J6MRJ9</accession>
<evidence type="ECO:0000259" key="2">
    <source>
        <dbReference type="Pfam" id="PF00561"/>
    </source>
</evidence>
<dbReference type="AlphaFoldDB" id="A0A5J6MRJ9"/>
<dbReference type="SUPFAM" id="SSF53474">
    <property type="entry name" value="alpha/beta-Hydrolases"/>
    <property type="match status" value="1"/>
</dbReference>
<sequence>MFEGFQARRIKTSNAEIAVKTGGHGPALLLLHGYPQTHAIWHKVAPALADRFSLVIPDLRGYGDSIGPQPDPEHLNYSKRAMARDMIEIMDALGQPRFRLGGHDRGARVAYRLALDFPERVKKLAILDIVPTVETWEQMGWESALATYHWPFLAVPAPVPEKMIGSDPLFYMHHLLQRWAGKKDCFDPEAIAAYEASFAKPSVVEATCEDYRAGATCDREHDLADRKAGRKIQCPLLVIWGADYLKDKIASPAEIWKKWASDVREVPLKCGHFIAEEEPEACAKAMREFFTNG</sequence>
<dbReference type="Gene3D" id="3.40.50.1820">
    <property type="entry name" value="alpha/beta hydrolase"/>
    <property type="match status" value="1"/>
</dbReference>
<dbReference type="InterPro" id="IPR029058">
    <property type="entry name" value="AB_hydrolase_fold"/>
</dbReference>
<dbReference type="RefSeq" id="WP_151178791.1">
    <property type="nucleotide sequence ID" value="NZ_CP042906.1"/>
</dbReference>
<name>A0A5J6MRJ9_9PROT</name>
<organism evidence="3 4">
    <name type="scientific">Hypericibacter terrae</name>
    <dbReference type="NCBI Taxonomy" id="2602015"/>
    <lineage>
        <taxon>Bacteria</taxon>
        <taxon>Pseudomonadati</taxon>
        <taxon>Pseudomonadota</taxon>
        <taxon>Alphaproteobacteria</taxon>
        <taxon>Rhodospirillales</taxon>
        <taxon>Dongiaceae</taxon>
        <taxon>Hypericibacter</taxon>
    </lineage>
</organism>
<dbReference type="GO" id="GO:0016787">
    <property type="term" value="F:hydrolase activity"/>
    <property type="evidence" value="ECO:0007669"/>
    <property type="project" value="UniProtKB-KW"/>
</dbReference>
<gene>
    <name evidence="3" type="ORF">FRZ44_39680</name>
</gene>